<proteinExistence type="predicted"/>
<dbReference type="InterPro" id="IPR007712">
    <property type="entry name" value="RelE/ParE_toxin"/>
</dbReference>
<dbReference type="KEGG" id="rjg:CCGE525_06485"/>
<keyword evidence="1" id="KW-1277">Toxin-antitoxin system</keyword>
<dbReference type="EMBL" id="CP032694">
    <property type="protein sequence ID" value="AYG58499.1"/>
    <property type="molecule type" value="Genomic_DNA"/>
</dbReference>
<dbReference type="AlphaFoldDB" id="A0A387FJ09"/>
<protein>
    <submittedName>
        <fullName evidence="2">Type II toxin-antitoxin system RelE/ParE family toxin</fullName>
    </submittedName>
</protein>
<dbReference type="Proteomes" id="UP000282195">
    <property type="component" value="Chromosome"/>
</dbReference>
<reference evidence="2 3" key="1">
    <citation type="submission" date="2018-10" db="EMBL/GenBank/DDBJ databases">
        <title>Rhizobium etli, R. leguminosarum and a new Rhizobium genospecies from Phaseolus dumosus.</title>
        <authorList>
            <person name="Ramirez-Puebla S.T."/>
            <person name="Rogel-Hernandez M.A."/>
            <person name="Guerrero G."/>
            <person name="Ormeno-Orrillo E."/>
            <person name="Martinez-Romero J.C."/>
            <person name="Negrete-Yankelevich S."/>
            <person name="Martinez-Romero E."/>
        </authorList>
    </citation>
    <scope>NUCLEOTIDE SEQUENCE [LARGE SCALE GENOMIC DNA]</scope>
    <source>
        <strain evidence="2 3">CCGE525</strain>
    </source>
</reference>
<evidence type="ECO:0000313" key="2">
    <source>
        <dbReference type="EMBL" id="AYG58499.1"/>
    </source>
</evidence>
<dbReference type="RefSeq" id="WP_120703573.1">
    <property type="nucleotide sequence ID" value="NZ_CP032694.1"/>
</dbReference>
<dbReference type="Gene3D" id="3.30.2310.20">
    <property type="entry name" value="RelE-like"/>
    <property type="match status" value="1"/>
</dbReference>
<dbReference type="InterPro" id="IPR035093">
    <property type="entry name" value="RelE/ParE_toxin_dom_sf"/>
</dbReference>
<keyword evidence="3" id="KW-1185">Reference proteome</keyword>
<name>A0A387FJ09_9HYPH</name>
<accession>A0A387FJ09</accession>
<evidence type="ECO:0000313" key="3">
    <source>
        <dbReference type="Proteomes" id="UP000282195"/>
    </source>
</evidence>
<evidence type="ECO:0000256" key="1">
    <source>
        <dbReference type="ARBA" id="ARBA00022649"/>
    </source>
</evidence>
<dbReference type="OrthoDB" id="9814952at2"/>
<dbReference type="Pfam" id="PF05016">
    <property type="entry name" value="ParE_toxin"/>
    <property type="match status" value="1"/>
</dbReference>
<sequence>MKRYSVAFRGAAQADLRSIFNYVLDRRQSRQTALSYIRRIRERCEKIGDAPFGGVARPDIGINLRMAVFERSVVILYVVEGDRVRITNMIAGGRDYEALLRSQL</sequence>
<organism evidence="2 3">
    <name type="scientific">Rhizobium jaguaris</name>
    <dbReference type="NCBI Taxonomy" id="1312183"/>
    <lineage>
        <taxon>Bacteria</taxon>
        <taxon>Pseudomonadati</taxon>
        <taxon>Pseudomonadota</taxon>
        <taxon>Alphaproteobacteria</taxon>
        <taxon>Hyphomicrobiales</taxon>
        <taxon>Rhizobiaceae</taxon>
        <taxon>Rhizobium/Agrobacterium group</taxon>
        <taxon>Rhizobium</taxon>
    </lineage>
</organism>
<gene>
    <name evidence="2" type="ORF">CCGE525_06485</name>
</gene>